<evidence type="ECO:0000313" key="3">
    <source>
        <dbReference type="Proteomes" id="UP001151002"/>
    </source>
</evidence>
<organism evidence="2 3">
    <name type="scientific">Paractinoplanes pyxinae</name>
    <dbReference type="NCBI Taxonomy" id="2997416"/>
    <lineage>
        <taxon>Bacteria</taxon>
        <taxon>Bacillati</taxon>
        <taxon>Actinomycetota</taxon>
        <taxon>Actinomycetes</taxon>
        <taxon>Micromonosporales</taxon>
        <taxon>Micromonosporaceae</taxon>
        <taxon>Paractinoplanes</taxon>
    </lineage>
</organism>
<protein>
    <recommendedName>
        <fullName evidence="4">Tetratricopeptide repeat protein</fullName>
    </recommendedName>
</protein>
<gene>
    <name evidence="2" type="ORF">OWR29_11065</name>
</gene>
<evidence type="ECO:0000256" key="1">
    <source>
        <dbReference type="SAM" id="Phobius"/>
    </source>
</evidence>
<reference evidence="2" key="1">
    <citation type="submission" date="2022-11" db="EMBL/GenBank/DDBJ databases">
        <authorList>
            <person name="Somphong A."/>
            <person name="Phongsopitanun W."/>
        </authorList>
    </citation>
    <scope>NUCLEOTIDE SEQUENCE</scope>
    <source>
        <strain evidence="2">Pm04-4</strain>
    </source>
</reference>
<dbReference type="Proteomes" id="UP001151002">
    <property type="component" value="Unassembled WGS sequence"/>
</dbReference>
<accession>A0ABT4AWE3</accession>
<dbReference type="RefSeq" id="WP_267562550.1">
    <property type="nucleotide sequence ID" value="NZ_JAPNTZ010000003.1"/>
</dbReference>
<feature type="transmembrane region" description="Helical" evidence="1">
    <location>
        <begin position="294"/>
        <end position="316"/>
    </location>
</feature>
<dbReference type="SUPFAM" id="SSF48452">
    <property type="entry name" value="TPR-like"/>
    <property type="match status" value="1"/>
</dbReference>
<feature type="transmembrane region" description="Helical" evidence="1">
    <location>
        <begin position="227"/>
        <end position="246"/>
    </location>
</feature>
<evidence type="ECO:0008006" key="4">
    <source>
        <dbReference type="Google" id="ProtNLM"/>
    </source>
</evidence>
<dbReference type="SMART" id="SM00028">
    <property type="entry name" value="TPR"/>
    <property type="match status" value="4"/>
</dbReference>
<feature type="transmembrane region" description="Helical" evidence="1">
    <location>
        <begin position="252"/>
        <end position="273"/>
    </location>
</feature>
<keyword evidence="1" id="KW-1133">Transmembrane helix</keyword>
<keyword evidence="3" id="KW-1185">Reference proteome</keyword>
<dbReference type="EMBL" id="JAPNTZ010000003">
    <property type="protein sequence ID" value="MCY1138539.1"/>
    <property type="molecule type" value="Genomic_DNA"/>
</dbReference>
<feature type="transmembrane region" description="Helical" evidence="1">
    <location>
        <begin position="322"/>
        <end position="343"/>
    </location>
</feature>
<keyword evidence="1" id="KW-0472">Membrane</keyword>
<keyword evidence="1" id="KW-0812">Transmembrane</keyword>
<name>A0ABT4AWE3_9ACTN</name>
<evidence type="ECO:0000313" key="2">
    <source>
        <dbReference type="EMBL" id="MCY1138539.1"/>
    </source>
</evidence>
<dbReference type="InterPro" id="IPR019734">
    <property type="entry name" value="TPR_rpt"/>
</dbReference>
<dbReference type="Gene3D" id="1.25.40.10">
    <property type="entry name" value="Tetratricopeptide repeat domain"/>
    <property type="match status" value="1"/>
</dbReference>
<dbReference type="InterPro" id="IPR011990">
    <property type="entry name" value="TPR-like_helical_dom_sf"/>
</dbReference>
<proteinExistence type="predicted"/>
<sequence length="384" mass="41267">MSTPPGAYWRAQKLAEVGHYAEAERVAGEGLAEAPGDGWLLTLLASVLRLRRDYAAALTMADAAIAAAPTLADAHLERAEDLIVLVRAREALEAASEAVRLAPSMASAHFVLARALAAGRQFDQARAAAAHGRTLDPHSVEGLLTVADVERDAGHREVALAAAHAALAIEPENAYGRWLVAMLDAEKLKVRRSMRALREVARDNPGRADVVSMTWPIRGVLSGLRRGLALSAALVCALTLVGALWWEPAAALGQVVSGVLAAAMTGFAARVLIPAGRLPWRCLALLPRLMRRADTAALAVTGAALLLLFLYAWIAWPPLPVIALALTPVLWLLSLAELLGAGLDDPGTRVALRTWTDDLREWWRTTKKDLRDTWKDGDPPRKNE</sequence>
<comment type="caution">
    <text evidence="2">The sequence shown here is derived from an EMBL/GenBank/DDBJ whole genome shotgun (WGS) entry which is preliminary data.</text>
</comment>